<dbReference type="Proteomes" id="UP001499863">
    <property type="component" value="Unassembled WGS sequence"/>
</dbReference>
<comment type="caution">
    <text evidence="2">The sequence shown here is derived from an EMBL/GenBank/DDBJ whole genome shotgun (WGS) entry which is preliminary data.</text>
</comment>
<feature type="domain" description="HTH cro/C1-type" evidence="1">
    <location>
        <begin position="116"/>
        <end position="172"/>
    </location>
</feature>
<dbReference type="Pfam" id="PF13560">
    <property type="entry name" value="HTH_31"/>
    <property type="match status" value="1"/>
</dbReference>
<dbReference type="SMART" id="SM00530">
    <property type="entry name" value="HTH_XRE"/>
    <property type="match status" value="1"/>
</dbReference>
<sequence length="508" mass="53669">MRDDGPTQAWQVRNADVASRDKIAVVTAAHDARKPVLLGTGERRRCSAVVDHGPSIGIPRGRRQGHGEYPPCSAGRYYARATIDPGGTVPAPEPLPAHVLADPAFVSACAHREIGSVFQLARRAGIGPAQLARRTGLSISRVTEITSGGRTVSSMDVIERIADGLRIPGRMLGLADRPWEQTPGPFAFGPAAVPETWEVLDMMSRSTASDSALTHLEAAVADVAYRYPSTPPAESVPALQRQLVGVHAMLDRPQSIAARRRGVRILAAVAGLLGLAHHDLGDRGRSEAHFHLGAVAAGEGEADDLTAWLLTMQSIVEYTAGRRDTAAVLLDQADALAATAAPRRRRAWVAANRARAVAAGGDRPTALAALDQAAHHLDLSEDEVVGGLDFFTAPRLDGIAGETYAHLGEHDAAGRLLEAAISARAVADVKGRSVLTLDLAEVRLAQGDLDAALGTAHAALDLAGTAMVQPLVLRARAFQQALAPWAAERPVRELAVRVRESSHQLARA</sequence>
<proteinExistence type="predicted"/>
<evidence type="ECO:0000313" key="2">
    <source>
        <dbReference type="EMBL" id="GAA1397451.1"/>
    </source>
</evidence>
<accession>A0ABP4IRU5</accession>
<reference evidence="3" key="1">
    <citation type="journal article" date="2019" name="Int. J. Syst. Evol. Microbiol.">
        <title>The Global Catalogue of Microorganisms (GCM) 10K type strain sequencing project: providing services to taxonomists for standard genome sequencing and annotation.</title>
        <authorList>
            <consortium name="The Broad Institute Genomics Platform"/>
            <consortium name="The Broad Institute Genome Sequencing Center for Infectious Disease"/>
            <person name="Wu L."/>
            <person name="Ma J."/>
        </authorList>
    </citation>
    <scope>NUCLEOTIDE SEQUENCE [LARGE SCALE GENOMIC DNA]</scope>
    <source>
        <strain evidence="3">JCM 12393</strain>
    </source>
</reference>
<dbReference type="EMBL" id="BAAAKJ010000189">
    <property type="protein sequence ID" value="GAA1397451.1"/>
    <property type="molecule type" value="Genomic_DNA"/>
</dbReference>
<evidence type="ECO:0000313" key="3">
    <source>
        <dbReference type="Proteomes" id="UP001499863"/>
    </source>
</evidence>
<dbReference type="CDD" id="cd00093">
    <property type="entry name" value="HTH_XRE"/>
    <property type="match status" value="1"/>
</dbReference>
<gene>
    <name evidence="2" type="ORF">GCM10009639_34860</name>
</gene>
<organism evidence="2 3">
    <name type="scientific">Kitasatospora putterlickiae</name>
    <dbReference type="NCBI Taxonomy" id="221725"/>
    <lineage>
        <taxon>Bacteria</taxon>
        <taxon>Bacillati</taxon>
        <taxon>Actinomycetota</taxon>
        <taxon>Actinomycetes</taxon>
        <taxon>Kitasatosporales</taxon>
        <taxon>Streptomycetaceae</taxon>
        <taxon>Kitasatospora</taxon>
    </lineage>
</organism>
<keyword evidence="3" id="KW-1185">Reference proteome</keyword>
<protein>
    <recommendedName>
        <fullName evidence="1">HTH cro/C1-type domain-containing protein</fullName>
    </recommendedName>
</protein>
<dbReference type="InterPro" id="IPR001387">
    <property type="entry name" value="Cro/C1-type_HTH"/>
</dbReference>
<evidence type="ECO:0000259" key="1">
    <source>
        <dbReference type="SMART" id="SM00530"/>
    </source>
</evidence>
<name>A0ABP4IRU5_9ACTN</name>